<dbReference type="GO" id="GO:0016139">
    <property type="term" value="P:glycoside catabolic process"/>
    <property type="evidence" value="ECO:0007669"/>
    <property type="project" value="TreeGrafter"/>
</dbReference>
<feature type="chain" id="PRO_5026821635" description="alpha-L-fucosidase" evidence="6">
    <location>
        <begin position="25"/>
        <end position="465"/>
    </location>
</feature>
<evidence type="ECO:0000256" key="2">
    <source>
        <dbReference type="ARBA" id="ARBA00012662"/>
    </source>
</evidence>
<dbReference type="SUPFAM" id="SSF51445">
    <property type="entry name" value="(Trans)glycosidases"/>
    <property type="match status" value="1"/>
</dbReference>
<reference evidence="8 9" key="1">
    <citation type="submission" date="2019-12" db="EMBL/GenBank/DDBJ databases">
        <authorList>
            <person name="Dong K."/>
        </authorList>
    </citation>
    <scope>NUCLEOTIDE SEQUENCE [LARGE SCALE GENOMIC DNA]</scope>
    <source>
        <strain evidence="8 9">JCM 31225</strain>
    </source>
</reference>
<evidence type="ECO:0000256" key="1">
    <source>
        <dbReference type="ARBA" id="ARBA00007951"/>
    </source>
</evidence>
<dbReference type="EMBL" id="WSQA01000002">
    <property type="protein sequence ID" value="MVZ60875.1"/>
    <property type="molecule type" value="Genomic_DNA"/>
</dbReference>
<dbReference type="AlphaFoldDB" id="A0A6N8KTX2"/>
<dbReference type="Proteomes" id="UP000435036">
    <property type="component" value="Unassembled WGS sequence"/>
</dbReference>
<comment type="caution">
    <text evidence="8">The sequence shown here is derived from an EMBL/GenBank/DDBJ whole genome shotgun (WGS) entry which is preliminary data.</text>
</comment>
<dbReference type="GO" id="GO:0005764">
    <property type="term" value="C:lysosome"/>
    <property type="evidence" value="ECO:0007669"/>
    <property type="project" value="TreeGrafter"/>
</dbReference>
<dbReference type="GO" id="GO:0006004">
    <property type="term" value="P:fucose metabolic process"/>
    <property type="evidence" value="ECO:0007669"/>
    <property type="project" value="TreeGrafter"/>
</dbReference>
<dbReference type="InterPro" id="IPR057739">
    <property type="entry name" value="Glyco_hydro_29_N"/>
</dbReference>
<evidence type="ECO:0000259" key="7">
    <source>
        <dbReference type="Pfam" id="PF01120"/>
    </source>
</evidence>
<evidence type="ECO:0000256" key="6">
    <source>
        <dbReference type="SAM" id="SignalP"/>
    </source>
</evidence>
<sequence>MGIKQLTTTLLAGLLCFVGASLQAQELPKPNKAQLAWQQAELGIIFHYDLHVFDGKAYSQGQNRITPVADIHQFNPTQLDVEQWVLTAKAAGAKFALITATHETGFALYPSKANPYNTKAVGWTNGKEDLVGDFIKACRKHGLEPGVYLGIRWNSFLGVHDFVVDGQGEMQKQRQKFYNQMVEEMVKEICTWYGPLFEIWFDGGASHPDKGAPDVLPIVKKYQPDCLFYHNDQLAEARWGGSESGTVNYPCWSTFPFPHTGSGESAPKAIWENKYELLKTGDPNGAYFMPAMADAPLRGDNGRHEWFWEPNDEHSIFSTAKLLDMYHKSVGRNATLILGLTPDTSGLVPQADHIRMQEFGQELARLYKDPVQGAKKSTNQLQFNRDQPISRIVLGEDLREGQKVRAFRVQAQVKGKWTTIYSGSAIGNKHIILLEKPVTCKSIRILVDQAVGTPTLTTLNVYETN</sequence>
<evidence type="ECO:0000256" key="3">
    <source>
        <dbReference type="ARBA" id="ARBA00022729"/>
    </source>
</evidence>
<dbReference type="OrthoDB" id="107551at2"/>
<keyword evidence="3 6" id="KW-0732">Signal</keyword>
<protein>
    <recommendedName>
        <fullName evidence="2">alpha-L-fucosidase</fullName>
        <ecNumber evidence="2">3.2.1.51</ecNumber>
    </recommendedName>
</protein>
<dbReference type="PANTHER" id="PTHR10030">
    <property type="entry name" value="ALPHA-L-FUCOSIDASE"/>
    <property type="match status" value="1"/>
</dbReference>
<keyword evidence="5" id="KW-0326">Glycosidase</keyword>
<dbReference type="InterPro" id="IPR000933">
    <property type="entry name" value="Glyco_hydro_29"/>
</dbReference>
<evidence type="ECO:0000313" key="8">
    <source>
        <dbReference type="EMBL" id="MVZ60875.1"/>
    </source>
</evidence>
<dbReference type="SMART" id="SM00812">
    <property type="entry name" value="Alpha_L_fucos"/>
    <property type="match status" value="1"/>
</dbReference>
<feature type="domain" description="Glycoside hydrolase family 29 N-terminal" evidence="7">
    <location>
        <begin position="71"/>
        <end position="361"/>
    </location>
</feature>
<accession>A0A6N8KTX2</accession>
<dbReference type="EC" id="3.2.1.51" evidence="2"/>
<dbReference type="InterPro" id="IPR017853">
    <property type="entry name" value="GH"/>
</dbReference>
<organism evidence="8 9">
    <name type="scientific">Sphingobacterium humi</name>
    <dbReference type="NCBI Taxonomy" id="1796905"/>
    <lineage>
        <taxon>Bacteria</taxon>
        <taxon>Pseudomonadati</taxon>
        <taxon>Bacteroidota</taxon>
        <taxon>Sphingobacteriia</taxon>
        <taxon>Sphingobacteriales</taxon>
        <taxon>Sphingobacteriaceae</taxon>
        <taxon>Sphingobacterium</taxon>
    </lineage>
</organism>
<evidence type="ECO:0000256" key="5">
    <source>
        <dbReference type="ARBA" id="ARBA00023295"/>
    </source>
</evidence>
<proteinExistence type="inferred from homology"/>
<dbReference type="GO" id="GO:0004560">
    <property type="term" value="F:alpha-L-fucosidase activity"/>
    <property type="evidence" value="ECO:0007669"/>
    <property type="project" value="InterPro"/>
</dbReference>
<feature type="signal peptide" evidence="6">
    <location>
        <begin position="1"/>
        <end position="24"/>
    </location>
</feature>
<gene>
    <name evidence="8" type="ORF">GQF63_02450</name>
</gene>
<comment type="similarity">
    <text evidence="1">Belongs to the glycosyl hydrolase 29 family.</text>
</comment>
<evidence type="ECO:0000313" key="9">
    <source>
        <dbReference type="Proteomes" id="UP000435036"/>
    </source>
</evidence>
<dbReference type="Gene3D" id="2.60.120.260">
    <property type="entry name" value="Galactose-binding domain-like"/>
    <property type="match status" value="1"/>
</dbReference>
<dbReference type="PANTHER" id="PTHR10030:SF37">
    <property type="entry name" value="ALPHA-L-FUCOSIDASE-RELATED"/>
    <property type="match status" value="1"/>
</dbReference>
<dbReference type="Gene3D" id="3.20.20.80">
    <property type="entry name" value="Glycosidases"/>
    <property type="match status" value="1"/>
</dbReference>
<name>A0A6N8KTX2_9SPHI</name>
<evidence type="ECO:0000256" key="4">
    <source>
        <dbReference type="ARBA" id="ARBA00022801"/>
    </source>
</evidence>
<dbReference type="Pfam" id="PF01120">
    <property type="entry name" value="Alpha_L_fucos"/>
    <property type="match status" value="1"/>
</dbReference>
<keyword evidence="4 8" id="KW-0378">Hydrolase</keyword>
<keyword evidence="9" id="KW-1185">Reference proteome</keyword>